<keyword evidence="3" id="KW-0611">Plant defense</keyword>
<keyword evidence="6" id="KW-1185">Reference proteome</keyword>
<dbReference type="InterPro" id="IPR008808">
    <property type="entry name" value="Powdery_mildew-R_dom"/>
</dbReference>
<accession>A0AAW1M7N6</accession>
<dbReference type="Pfam" id="PF00931">
    <property type="entry name" value="NB-ARC"/>
    <property type="match status" value="1"/>
</dbReference>
<dbReference type="Gene3D" id="1.10.10.10">
    <property type="entry name" value="Winged helix-like DNA-binding domain superfamily/Winged helix DNA-binding domain"/>
    <property type="match status" value="1"/>
</dbReference>
<organism evidence="5 6">
    <name type="scientific">Saponaria officinalis</name>
    <name type="common">Common soapwort</name>
    <name type="synonym">Lychnis saponaria</name>
    <dbReference type="NCBI Taxonomy" id="3572"/>
    <lineage>
        <taxon>Eukaryota</taxon>
        <taxon>Viridiplantae</taxon>
        <taxon>Streptophyta</taxon>
        <taxon>Embryophyta</taxon>
        <taxon>Tracheophyta</taxon>
        <taxon>Spermatophyta</taxon>
        <taxon>Magnoliopsida</taxon>
        <taxon>eudicotyledons</taxon>
        <taxon>Gunneridae</taxon>
        <taxon>Pentapetalae</taxon>
        <taxon>Caryophyllales</taxon>
        <taxon>Caryophyllaceae</taxon>
        <taxon>Caryophylleae</taxon>
        <taxon>Saponaria</taxon>
    </lineage>
</organism>
<comment type="similarity">
    <text evidence="1">Belongs to the disease resistance NB-LRR family.</text>
</comment>
<dbReference type="PROSITE" id="PS51153">
    <property type="entry name" value="RPW8"/>
    <property type="match status" value="1"/>
</dbReference>
<dbReference type="PANTHER" id="PTHR36766">
    <property type="entry name" value="PLANT BROAD-SPECTRUM MILDEW RESISTANCE PROTEIN RPW8"/>
    <property type="match status" value="1"/>
</dbReference>
<dbReference type="GO" id="GO:0006952">
    <property type="term" value="P:defense response"/>
    <property type="evidence" value="ECO:0007669"/>
    <property type="project" value="UniProtKB-KW"/>
</dbReference>
<dbReference type="InterPro" id="IPR042197">
    <property type="entry name" value="Apaf_helical"/>
</dbReference>
<dbReference type="EMBL" id="JBDFQZ010000003">
    <property type="protein sequence ID" value="KAK9740592.1"/>
    <property type="molecule type" value="Genomic_DNA"/>
</dbReference>
<dbReference type="GO" id="GO:0043531">
    <property type="term" value="F:ADP binding"/>
    <property type="evidence" value="ECO:0007669"/>
    <property type="project" value="InterPro"/>
</dbReference>
<proteinExistence type="inferred from homology"/>
<comment type="caution">
    <text evidence="5">The sequence shown here is derived from an EMBL/GenBank/DDBJ whole genome shotgun (WGS) entry which is preliminary data.</text>
</comment>
<sequence>MAVTDLFAGEIATELLKQLLAIIRRSALCKASAEQLVHHIHELLPIIQEIKYSGVELPQFRQSQLDRISEILKSGVELSNKVLASSRWNVYKNLQLARKMEKLERHVARFVQGPMQAHVLADVHHLRFDTAERFDRIEGSTRRLESQLGRLRIGGAGGGGGGGVGWLEEEMKRVEELEGMFEGSLGNLGVGMEVGVKKVKEMVMGRNGGGGGGGGVLGICGIGGSGKTTLAKELCKNNQIKSYFRDRILFLTVSQSPNVEELRQKIWRFFTETENVDARNVAPHWNLQCQLRSKTNALVVLDDVWSLSMLKQLLFRVPGCTTIVVSRSKFPTIFDQTYEVELLSDKEAMTLFCYSAFGQNSVPVSADEHLIKILVDECKGLPLALKVIGASLRGQPQMFWNSAKNRLSRGEPIGESHEINLLKRMETSISYLSEKVRECFLDLASFPEDKRIPLDVLINMWVEVHDVDEEEAFAILIELSEKHLLTLVRDSRGGDLYSSLYSIFVTQHDVLRDLALHLSNSESVNQRRRLLMPKREPRLPKEWERNADQPFNAQIVSIHTGEMTKMDWFSMSFPKAEVFILNFSASEYFLPPFIANMPRLRALILINQTTSHAVLHNLPVFTNMTDLRSLWFERISMPQLPKNILPMEKLHKISLVLCKIDGSFDPSVINLPWIFPNLSELTIDHCTDLVNLPTTVCKLQSLRTLSITNCHNLRELPFDLGMLDSLKILRVYSCPSLKTLPSGICQLLWLKYIDISQCVNLSCLPDDFGRLMRLEKIDMRECCHITTLPKSLTSLKSLRNVVCDEDISWMWQEVKSVITGLGIQVVEQSFDLDWLAE</sequence>
<name>A0AAW1M7N6_SAPOF</name>
<dbReference type="Gene3D" id="3.40.50.300">
    <property type="entry name" value="P-loop containing nucleotide triphosphate hydrolases"/>
    <property type="match status" value="1"/>
</dbReference>
<protein>
    <recommendedName>
        <fullName evidence="4">RPW8 domain-containing protein</fullName>
    </recommendedName>
</protein>
<evidence type="ECO:0000256" key="2">
    <source>
        <dbReference type="ARBA" id="ARBA00022737"/>
    </source>
</evidence>
<dbReference type="InterPro" id="IPR036388">
    <property type="entry name" value="WH-like_DNA-bd_sf"/>
</dbReference>
<dbReference type="Pfam" id="PF05659">
    <property type="entry name" value="RPW8"/>
    <property type="match status" value="1"/>
</dbReference>
<dbReference type="Proteomes" id="UP001443914">
    <property type="component" value="Unassembled WGS sequence"/>
</dbReference>
<dbReference type="SUPFAM" id="SSF52540">
    <property type="entry name" value="P-loop containing nucleoside triphosphate hydrolases"/>
    <property type="match status" value="1"/>
</dbReference>
<evidence type="ECO:0000313" key="5">
    <source>
        <dbReference type="EMBL" id="KAK9740592.1"/>
    </source>
</evidence>
<dbReference type="AlphaFoldDB" id="A0AAW1M7N6"/>
<dbReference type="SUPFAM" id="SSF52058">
    <property type="entry name" value="L domain-like"/>
    <property type="match status" value="1"/>
</dbReference>
<evidence type="ECO:0000259" key="4">
    <source>
        <dbReference type="PROSITE" id="PS51153"/>
    </source>
</evidence>
<dbReference type="InterPro" id="IPR002182">
    <property type="entry name" value="NB-ARC"/>
</dbReference>
<dbReference type="InterPro" id="IPR055414">
    <property type="entry name" value="LRR_R13L4/SHOC2-like"/>
</dbReference>
<keyword evidence="2" id="KW-0677">Repeat</keyword>
<evidence type="ECO:0000256" key="1">
    <source>
        <dbReference type="ARBA" id="ARBA00008894"/>
    </source>
</evidence>
<dbReference type="PRINTS" id="PR00364">
    <property type="entry name" value="DISEASERSIST"/>
</dbReference>
<dbReference type="Pfam" id="PF23598">
    <property type="entry name" value="LRR_14"/>
    <property type="match status" value="1"/>
</dbReference>
<dbReference type="EMBL" id="JBDFQZ010000003">
    <property type="protein sequence ID" value="KAK9740593.1"/>
    <property type="molecule type" value="Genomic_DNA"/>
</dbReference>
<evidence type="ECO:0000313" key="6">
    <source>
        <dbReference type="Proteomes" id="UP001443914"/>
    </source>
</evidence>
<dbReference type="PANTHER" id="PTHR36766:SF30">
    <property type="entry name" value="TIR-NBS TYPE DISEASE RESISTANCE PROTEIN-RELATED"/>
    <property type="match status" value="1"/>
</dbReference>
<gene>
    <name evidence="5" type="ORF">RND81_03G046500</name>
</gene>
<dbReference type="Gene3D" id="1.10.8.430">
    <property type="entry name" value="Helical domain of apoptotic protease-activating factors"/>
    <property type="match status" value="1"/>
</dbReference>
<dbReference type="Gene3D" id="3.80.10.10">
    <property type="entry name" value="Ribonuclease Inhibitor"/>
    <property type="match status" value="2"/>
</dbReference>
<reference evidence="5 6" key="1">
    <citation type="submission" date="2024-03" db="EMBL/GenBank/DDBJ databases">
        <title>WGS assembly of Saponaria officinalis var. Norfolk2.</title>
        <authorList>
            <person name="Jenkins J."/>
            <person name="Shu S."/>
            <person name="Grimwood J."/>
            <person name="Barry K."/>
            <person name="Goodstein D."/>
            <person name="Schmutz J."/>
            <person name="Leebens-Mack J."/>
            <person name="Osbourn A."/>
        </authorList>
    </citation>
    <scope>NUCLEOTIDE SEQUENCE [LARGE SCALE GENOMIC DNA]</scope>
    <source>
        <strain evidence="6">cv. Norfolk2</strain>
        <strain evidence="5">JIC</strain>
        <tissue evidence="5">Leaf</tissue>
    </source>
</reference>
<dbReference type="InterPro" id="IPR027417">
    <property type="entry name" value="P-loop_NTPase"/>
</dbReference>
<evidence type="ECO:0000256" key="3">
    <source>
        <dbReference type="ARBA" id="ARBA00022821"/>
    </source>
</evidence>
<feature type="domain" description="RPW8" evidence="4">
    <location>
        <begin position="1"/>
        <end position="149"/>
    </location>
</feature>
<dbReference type="InterPro" id="IPR032675">
    <property type="entry name" value="LRR_dom_sf"/>
</dbReference>